<dbReference type="Pfam" id="PF05221">
    <property type="entry name" value="AdoHcyase"/>
    <property type="match status" value="1"/>
</dbReference>
<comment type="pathway">
    <text evidence="4 5">Amino-acid biosynthesis; L-homocysteine biosynthesis; L-homocysteine from S-adenosyl-L-homocysteine: step 1/1.</text>
</comment>
<evidence type="ECO:0000256" key="6">
    <source>
        <dbReference type="RuleBase" id="RU004166"/>
    </source>
</evidence>
<evidence type="ECO:0000313" key="8">
    <source>
        <dbReference type="EMBL" id="MFC5066223.1"/>
    </source>
</evidence>
<organism evidence="8 9">
    <name type="scientific">Actinomycetospora atypica</name>
    <dbReference type="NCBI Taxonomy" id="1290095"/>
    <lineage>
        <taxon>Bacteria</taxon>
        <taxon>Bacillati</taxon>
        <taxon>Actinomycetota</taxon>
        <taxon>Actinomycetes</taxon>
        <taxon>Pseudonocardiales</taxon>
        <taxon>Pseudonocardiaceae</taxon>
        <taxon>Actinomycetospora</taxon>
    </lineage>
</organism>
<feature type="binding site" evidence="4">
    <location>
        <position position="252"/>
    </location>
    <ligand>
        <name>substrate</name>
    </ligand>
</feature>
<feature type="binding site" evidence="4">
    <location>
        <position position="253"/>
    </location>
    <ligand>
        <name>NAD(+)</name>
        <dbReference type="ChEBI" id="CHEBI:57540"/>
    </ligand>
</feature>
<sequence length="494" mass="54448">MTAAVGTTHEKYAEKNGIDFAVADLSLADFGRREIRLAEHEMPGLMGLRREYSEAKPLHGARISGSLHMTIQTAVLIETLVELGAEVRWASCNIFSTQDHAAAAVVVGPHGTPEEPKGVACFAWKGESLEEYWWCAEQMLAWRDSDTRGPNMILDDGGDATMLVHKGVEFEKAGVVPSTETDDPAEYQVVLETLRRSLSEDPQHWTKVASGIKGVTEETTTGVHRLYEFFNEGKLLFPAINVNDSVTKSKFDNKYGCRHSLIDGINRAVDVLISGKKAVICGFGDVGKGSAESLRGQGARVTITESDPICALQALMEGYDVDTLDNVIETADIVITTTGNKDIVTLDHMKRMKHQSILGNIGHFDNEIQVEKLEKSGTTRVNIKPQVDEWVFEDGHSIILLSEGRLLNLGNATGHPSFVMSTSFANQTLAQIEIFTKPDEYPIGVYRLSKQLDEKVAKVHVEALGAKLTKLSKEQAEYIGVDVEGPYKPEHYRY</sequence>
<evidence type="ECO:0000259" key="7">
    <source>
        <dbReference type="SMART" id="SM00997"/>
    </source>
</evidence>
<dbReference type="PROSITE" id="PS00739">
    <property type="entry name" value="ADOHCYASE_2"/>
    <property type="match status" value="1"/>
</dbReference>
<dbReference type="InterPro" id="IPR015878">
    <property type="entry name" value="Ado_hCys_hydrolase_NAD-bd"/>
</dbReference>
<feature type="binding site" evidence="4">
    <location>
        <begin position="282"/>
        <end position="287"/>
    </location>
    <ligand>
        <name>NAD(+)</name>
        <dbReference type="ChEBI" id="CHEBI:57540"/>
    </ligand>
</feature>
<comment type="catalytic activity">
    <reaction evidence="4 5">
        <text>S-adenosyl-L-homocysteine + H2O = L-homocysteine + adenosine</text>
        <dbReference type="Rhea" id="RHEA:21708"/>
        <dbReference type="ChEBI" id="CHEBI:15377"/>
        <dbReference type="ChEBI" id="CHEBI:16335"/>
        <dbReference type="ChEBI" id="CHEBI:57856"/>
        <dbReference type="ChEBI" id="CHEBI:58199"/>
        <dbReference type="EC" id="3.13.2.1"/>
    </reaction>
</comment>
<keyword evidence="4 5" id="KW-0378">Hydrolase</keyword>
<feature type="binding site" evidence="4">
    <location>
        <position position="305"/>
    </location>
    <ligand>
        <name>NAD(+)</name>
        <dbReference type="ChEBI" id="CHEBI:57540"/>
    </ligand>
</feature>
<feature type="binding site" evidence="4">
    <location>
        <begin position="361"/>
        <end position="363"/>
    </location>
    <ligand>
        <name>NAD(+)</name>
        <dbReference type="ChEBI" id="CHEBI:57540"/>
    </ligand>
</feature>
<keyword evidence="9" id="KW-1185">Reference proteome</keyword>
<dbReference type="CDD" id="cd00401">
    <property type="entry name" value="SAHH"/>
    <property type="match status" value="1"/>
</dbReference>
<dbReference type="SUPFAM" id="SSF52283">
    <property type="entry name" value="Formate/glycerate dehydrogenase catalytic domain-like"/>
    <property type="match status" value="1"/>
</dbReference>
<dbReference type="Gene3D" id="3.40.50.1480">
    <property type="entry name" value="Adenosylhomocysteinase-like"/>
    <property type="match status" value="1"/>
</dbReference>
<dbReference type="Gene3D" id="3.40.50.720">
    <property type="entry name" value="NAD(P)-binding Rossmann-like Domain"/>
    <property type="match status" value="1"/>
</dbReference>
<feature type="binding site" evidence="4">
    <location>
        <position position="218"/>
    </location>
    <ligand>
        <name>substrate</name>
    </ligand>
</feature>
<evidence type="ECO:0000256" key="4">
    <source>
        <dbReference type="HAMAP-Rule" id="MF_00563"/>
    </source>
</evidence>
<proteinExistence type="inferred from homology"/>
<protein>
    <recommendedName>
        <fullName evidence="4">Adenosylhomocysteinase</fullName>
        <ecNumber evidence="4">3.13.2.1</ecNumber>
    </recommendedName>
    <alternativeName>
        <fullName evidence="4">S-adenosyl-L-homocysteine hydrolase</fullName>
        <shortName evidence="4">AdoHcyase</shortName>
    </alternativeName>
</protein>
<feature type="binding site" evidence="4">
    <location>
        <position position="156"/>
    </location>
    <ligand>
        <name>substrate</name>
    </ligand>
</feature>
<gene>
    <name evidence="4 8" type="primary">ahcY</name>
    <name evidence="8" type="ORF">ACFPBZ_28730</name>
</gene>
<dbReference type="PANTHER" id="PTHR23420:SF0">
    <property type="entry name" value="ADENOSYLHOMOCYSTEINASE"/>
    <property type="match status" value="1"/>
</dbReference>
<dbReference type="HAMAP" id="MF_00563">
    <property type="entry name" value="AdoHcyase"/>
    <property type="match status" value="1"/>
</dbReference>
<dbReference type="NCBIfam" id="TIGR00936">
    <property type="entry name" value="ahcY"/>
    <property type="match status" value="1"/>
</dbReference>
<evidence type="ECO:0000313" key="9">
    <source>
        <dbReference type="Proteomes" id="UP001595947"/>
    </source>
</evidence>
<dbReference type="RefSeq" id="WP_378039533.1">
    <property type="nucleotide sequence ID" value="NZ_JBHSIV010000063.1"/>
</dbReference>
<keyword evidence="4" id="KW-0963">Cytoplasm</keyword>
<reference evidence="9" key="1">
    <citation type="journal article" date="2019" name="Int. J. Syst. Evol. Microbiol.">
        <title>The Global Catalogue of Microorganisms (GCM) 10K type strain sequencing project: providing services to taxonomists for standard genome sequencing and annotation.</title>
        <authorList>
            <consortium name="The Broad Institute Genomics Platform"/>
            <consortium name="The Broad Institute Genome Sequencing Center for Infectious Disease"/>
            <person name="Wu L."/>
            <person name="Ma J."/>
        </authorList>
    </citation>
    <scope>NUCLEOTIDE SEQUENCE [LARGE SCALE GENOMIC DNA]</scope>
    <source>
        <strain evidence="9">CGMCC 4.7093</strain>
    </source>
</reference>
<dbReference type="Pfam" id="PF00670">
    <property type="entry name" value="AdoHcyase_NAD"/>
    <property type="match status" value="1"/>
</dbReference>
<name>A0ABV9YWP2_9PSEU</name>
<dbReference type="PANTHER" id="PTHR23420">
    <property type="entry name" value="ADENOSYLHOMOCYSTEINASE"/>
    <property type="match status" value="1"/>
</dbReference>
<dbReference type="NCBIfam" id="NF004005">
    <property type="entry name" value="PRK05476.2-3"/>
    <property type="match status" value="1"/>
</dbReference>
<dbReference type="InterPro" id="IPR036291">
    <property type="entry name" value="NAD(P)-bd_dom_sf"/>
</dbReference>
<comment type="cofactor">
    <cofactor evidence="4 5">
        <name>NAD(+)</name>
        <dbReference type="ChEBI" id="CHEBI:57540"/>
    </cofactor>
    <text evidence="4 5">Binds 1 NAD(+) per subunit.</text>
</comment>
<evidence type="ECO:0000256" key="2">
    <source>
        <dbReference type="ARBA" id="ARBA00022563"/>
    </source>
</evidence>
<evidence type="ECO:0000256" key="5">
    <source>
        <dbReference type="RuleBase" id="RU000548"/>
    </source>
</evidence>
<dbReference type="SUPFAM" id="SSF51735">
    <property type="entry name" value="NAD(P)-binding Rossmann-fold domains"/>
    <property type="match status" value="1"/>
</dbReference>
<dbReference type="SMART" id="SM00997">
    <property type="entry name" value="AdoHcyase_NAD"/>
    <property type="match status" value="1"/>
</dbReference>
<feature type="binding site" evidence="4">
    <location>
        <position position="248"/>
    </location>
    <ligand>
        <name>substrate</name>
    </ligand>
</feature>
<feature type="domain" description="S-adenosyl-L-homocysteine hydrolase NAD binding" evidence="7">
    <location>
        <begin position="253"/>
        <end position="414"/>
    </location>
</feature>
<feature type="binding site" evidence="4">
    <location>
        <begin position="219"/>
        <end position="221"/>
    </location>
    <ligand>
        <name>NAD(+)</name>
        <dbReference type="ChEBI" id="CHEBI:57540"/>
    </ligand>
</feature>
<accession>A0ABV9YWP2</accession>
<dbReference type="EC" id="3.13.2.1" evidence="4"/>
<feature type="binding site" evidence="4">
    <location>
        <position position="340"/>
    </location>
    <ligand>
        <name>NAD(+)</name>
        <dbReference type="ChEBI" id="CHEBI:57540"/>
    </ligand>
</feature>
<dbReference type="InterPro" id="IPR042172">
    <property type="entry name" value="Adenosylhomocyst_ase-like_sf"/>
</dbReference>
<evidence type="ECO:0000256" key="1">
    <source>
        <dbReference type="ARBA" id="ARBA00007122"/>
    </source>
</evidence>
<dbReference type="PROSITE" id="PS00738">
    <property type="entry name" value="ADOHCYASE_1"/>
    <property type="match status" value="1"/>
</dbReference>
<dbReference type="SMART" id="SM00996">
    <property type="entry name" value="AdoHcyase"/>
    <property type="match status" value="1"/>
</dbReference>
<comment type="function">
    <text evidence="4">May play a key role in the regulation of the intracellular concentration of adenosylhomocysteine.</text>
</comment>
<evidence type="ECO:0000256" key="3">
    <source>
        <dbReference type="ARBA" id="ARBA00023027"/>
    </source>
</evidence>
<comment type="subcellular location">
    <subcellularLocation>
        <location evidence="4">Cytoplasm</location>
    </subcellularLocation>
</comment>
<dbReference type="InterPro" id="IPR000043">
    <property type="entry name" value="Adenosylhomocysteinase-like"/>
</dbReference>
<keyword evidence="2 4" id="KW-0554">One-carbon metabolism</keyword>
<comment type="caution">
    <text evidence="8">The sequence shown here is derived from an EMBL/GenBank/DDBJ whole genome shotgun (WGS) entry which is preliminary data.</text>
</comment>
<feature type="binding site" evidence="4">
    <location>
        <position position="70"/>
    </location>
    <ligand>
        <name>substrate</name>
    </ligand>
</feature>
<dbReference type="InterPro" id="IPR020082">
    <property type="entry name" value="S-Ado-L-homoCys_hydrolase_CS"/>
</dbReference>
<feature type="binding site" evidence="4">
    <location>
        <position position="408"/>
    </location>
    <ligand>
        <name>NAD(+)</name>
        <dbReference type="ChEBI" id="CHEBI:57540"/>
    </ligand>
</feature>
<dbReference type="Proteomes" id="UP001595947">
    <property type="component" value="Unassembled WGS sequence"/>
</dbReference>
<dbReference type="EMBL" id="JBHSIV010000063">
    <property type="protein sequence ID" value="MFC5066223.1"/>
    <property type="molecule type" value="Genomic_DNA"/>
</dbReference>
<dbReference type="PIRSF" id="PIRSF001109">
    <property type="entry name" value="Ad_hcy_hydrolase"/>
    <property type="match status" value="1"/>
</dbReference>
<keyword evidence="3 4" id="KW-0520">NAD</keyword>
<comment type="similarity">
    <text evidence="1 4 6">Belongs to the adenosylhomocysteinase family.</text>
</comment>